<organism evidence="9 10">
    <name type="scientific">Pseudomonas reidholzensis</name>
    <dbReference type="NCBI Taxonomy" id="1785162"/>
    <lineage>
        <taxon>Bacteria</taxon>
        <taxon>Pseudomonadati</taxon>
        <taxon>Pseudomonadota</taxon>
        <taxon>Gammaproteobacteria</taxon>
        <taxon>Pseudomonadales</taxon>
        <taxon>Pseudomonadaceae</taxon>
        <taxon>Pseudomonas</taxon>
    </lineage>
</organism>
<evidence type="ECO:0000256" key="6">
    <source>
        <dbReference type="ARBA" id="ARBA00022989"/>
    </source>
</evidence>
<name>A0A383RPX1_9PSED</name>
<feature type="transmembrane region" description="Helical" evidence="8">
    <location>
        <begin position="155"/>
        <end position="178"/>
    </location>
</feature>
<dbReference type="EMBL" id="UNOZ01000008">
    <property type="protein sequence ID" value="SYX89127.1"/>
    <property type="molecule type" value="Genomic_DNA"/>
</dbReference>
<dbReference type="PIRSF" id="PIRSF006102">
    <property type="entry name" value="NQR_DE"/>
    <property type="match status" value="1"/>
</dbReference>
<feature type="transmembrane region" description="Helical" evidence="8">
    <location>
        <begin position="72"/>
        <end position="90"/>
    </location>
</feature>
<comment type="subcellular location">
    <subcellularLocation>
        <location evidence="1">Endomembrane system</location>
        <topology evidence="1">Multi-pass membrane protein</topology>
    </subcellularLocation>
</comment>
<gene>
    <name evidence="9" type="ORF">CCOS865_01367</name>
</gene>
<dbReference type="Proteomes" id="UP000263595">
    <property type="component" value="Unassembled WGS sequence"/>
</dbReference>
<keyword evidence="5" id="KW-1278">Translocase</keyword>
<proteinExistence type="predicted"/>
<dbReference type="GO" id="GO:0012505">
    <property type="term" value="C:endomembrane system"/>
    <property type="evidence" value="ECO:0007669"/>
    <property type="project" value="UniProtKB-SubCell"/>
</dbReference>
<keyword evidence="4 8" id="KW-0812">Transmembrane</keyword>
<evidence type="ECO:0000313" key="9">
    <source>
        <dbReference type="EMBL" id="SYX89127.1"/>
    </source>
</evidence>
<dbReference type="GO" id="GO:0016020">
    <property type="term" value="C:membrane"/>
    <property type="evidence" value="ECO:0007669"/>
    <property type="project" value="InterPro"/>
</dbReference>
<evidence type="ECO:0000256" key="2">
    <source>
        <dbReference type="ARBA" id="ARBA00022448"/>
    </source>
</evidence>
<feature type="transmembrane region" description="Helical" evidence="8">
    <location>
        <begin position="127"/>
        <end position="149"/>
    </location>
</feature>
<keyword evidence="6 8" id="KW-1133">Transmembrane helix</keyword>
<reference evidence="10" key="1">
    <citation type="submission" date="2018-08" db="EMBL/GenBank/DDBJ databases">
        <authorList>
            <person name="Blom J."/>
        </authorList>
    </citation>
    <scope>NUCLEOTIDE SEQUENCE [LARGE SCALE GENOMIC DNA]</scope>
    <source>
        <strain evidence="10">CCOS 865</strain>
    </source>
</reference>
<sequence>MPCAISTSTAAFCWGRAMNRFWLLGISLAPLLGATQTVAQAAAIAACTVALMVLHQALLAALARPLQGATRLLASLLLIAALCSCLQLGLRAWALPLALALGHYPALLSLQCLAADHLLPKQRRWRLLAMHLGGLVGLCLLLGLSRQWLGQVAGAHLATLAPGGLILLGLLLALYNRLRPDTAPSRRQGTR</sequence>
<keyword evidence="10" id="KW-1185">Reference proteome</keyword>
<keyword evidence="3" id="KW-0997">Cell inner membrane</keyword>
<keyword evidence="7 8" id="KW-0472">Membrane</keyword>
<evidence type="ECO:0000256" key="4">
    <source>
        <dbReference type="ARBA" id="ARBA00022692"/>
    </source>
</evidence>
<feature type="transmembrane region" description="Helical" evidence="8">
    <location>
        <begin position="96"/>
        <end position="115"/>
    </location>
</feature>
<evidence type="ECO:0000256" key="1">
    <source>
        <dbReference type="ARBA" id="ARBA00004127"/>
    </source>
</evidence>
<keyword evidence="2" id="KW-0813">Transport</keyword>
<protein>
    <submittedName>
        <fullName evidence="9">NADH:quinone oxidoreductase</fullName>
    </submittedName>
</protein>
<evidence type="ECO:0000256" key="7">
    <source>
        <dbReference type="ARBA" id="ARBA00023136"/>
    </source>
</evidence>
<keyword evidence="3" id="KW-1003">Cell membrane</keyword>
<dbReference type="Pfam" id="PF02508">
    <property type="entry name" value="Rnf-Nqr"/>
    <property type="match status" value="1"/>
</dbReference>
<accession>A0A383RPX1</accession>
<evidence type="ECO:0000256" key="5">
    <source>
        <dbReference type="ARBA" id="ARBA00022967"/>
    </source>
</evidence>
<evidence type="ECO:0000313" key="10">
    <source>
        <dbReference type="Proteomes" id="UP000263595"/>
    </source>
</evidence>
<dbReference type="InterPro" id="IPR003667">
    <property type="entry name" value="NqrDE/RnfAE"/>
</dbReference>
<dbReference type="AlphaFoldDB" id="A0A383RPX1"/>
<evidence type="ECO:0000256" key="3">
    <source>
        <dbReference type="ARBA" id="ARBA00022519"/>
    </source>
</evidence>
<feature type="transmembrane region" description="Helical" evidence="8">
    <location>
        <begin position="43"/>
        <end position="63"/>
    </location>
</feature>
<evidence type="ECO:0000256" key="8">
    <source>
        <dbReference type="SAM" id="Phobius"/>
    </source>
</evidence>